<evidence type="ECO:0000313" key="1">
    <source>
        <dbReference type="EMBL" id="MBC1510752.1"/>
    </source>
</evidence>
<reference evidence="1 2" key="1">
    <citation type="submission" date="2020-03" db="EMBL/GenBank/DDBJ databases">
        <title>Soil Listeria distribution.</title>
        <authorList>
            <person name="Liao J."/>
            <person name="Wiedmann M."/>
        </authorList>
    </citation>
    <scope>NUCLEOTIDE SEQUENCE [LARGE SCALE GENOMIC DNA]</scope>
    <source>
        <strain evidence="1 2">FSL L7-1515</strain>
    </source>
</reference>
<protein>
    <submittedName>
        <fullName evidence="1">Uncharacterized protein</fullName>
    </submittedName>
</protein>
<organism evidence="1 2">
    <name type="scientific">Listeria immobilis</name>
    <dbReference type="NCBI Taxonomy" id="2713502"/>
    <lineage>
        <taxon>Bacteria</taxon>
        <taxon>Bacillati</taxon>
        <taxon>Bacillota</taxon>
        <taxon>Bacilli</taxon>
        <taxon>Bacillales</taxon>
        <taxon>Listeriaceae</taxon>
        <taxon>Listeria</taxon>
    </lineage>
</organism>
<dbReference type="EMBL" id="JAASUB010000015">
    <property type="protein sequence ID" value="MBC1510752.1"/>
    <property type="molecule type" value="Genomic_DNA"/>
</dbReference>
<evidence type="ECO:0000313" key="2">
    <source>
        <dbReference type="Proteomes" id="UP000587800"/>
    </source>
</evidence>
<dbReference type="RefSeq" id="WP_185395728.1">
    <property type="nucleotide sequence ID" value="NZ_JAASTZ010000015.1"/>
</dbReference>
<proteinExistence type="predicted"/>
<accession>A0ABR6SYS0</accession>
<gene>
    <name evidence="1" type="ORF">HCJ59_12745</name>
</gene>
<keyword evidence="2" id="KW-1185">Reference proteome</keyword>
<sequence length="169" mass="19753">MKIYEAMMNKVNQHNARILANKSGAIEAYNAFRSVIIPLLAEANDFTENETEKTAIKLIREMLFITHFNADARAEYEAGKMHSFFINNIMFYDSFEGNESQIELYVSDCDKDRSLRIAFSKTIRYCSSDINREYGKIKESVKEVLENNELERVNNIDLINNFNIHRDEF</sequence>
<comment type="caution">
    <text evidence="1">The sequence shown here is derived from an EMBL/GenBank/DDBJ whole genome shotgun (WGS) entry which is preliminary data.</text>
</comment>
<dbReference type="Proteomes" id="UP000587800">
    <property type="component" value="Unassembled WGS sequence"/>
</dbReference>
<name>A0ABR6SYS0_9LIST</name>